<evidence type="ECO:0000256" key="4">
    <source>
        <dbReference type="ARBA" id="ARBA00022840"/>
    </source>
</evidence>
<evidence type="ECO:0000256" key="1">
    <source>
        <dbReference type="ARBA" id="ARBA00005417"/>
    </source>
</evidence>
<dbReference type="RefSeq" id="WP_407844383.1">
    <property type="nucleotide sequence ID" value="NZ_BAAFSG010000001.1"/>
</dbReference>
<dbReference type="InterPro" id="IPR003439">
    <property type="entry name" value="ABC_transporter-like_ATP-bd"/>
</dbReference>
<dbReference type="InterPro" id="IPR017871">
    <property type="entry name" value="ABC_transporter-like_CS"/>
</dbReference>
<evidence type="ECO:0000256" key="3">
    <source>
        <dbReference type="ARBA" id="ARBA00022741"/>
    </source>
</evidence>
<evidence type="ECO:0000313" key="6">
    <source>
        <dbReference type="EMBL" id="GAB1253625.1"/>
    </source>
</evidence>
<sequence>MKAVIECNNVSMLFNMGINRVGSIKESIIRLICLKNNLVDWFTALDDISFVVEPGGALGIIGKNGSGKSTLLKVLCRVLTPTTGSVKTYGHIAPLIELGAGFDPNLTARENIWLNGILLGYSRKWLRTCFDDIVAFSGLEQFLDVPVKNFSSGMFARLGFSIATAVKPDILIVDEVLSVGDAEFTQKCECRISELLKGGTTLLLVSHNQQAIRTLCSSVIWLDSGKIREQGAPDEVLQKYLCPAPEMPASQEVCS</sequence>
<proteinExistence type="inferred from homology"/>
<evidence type="ECO:0000259" key="5">
    <source>
        <dbReference type="PROSITE" id="PS50893"/>
    </source>
</evidence>
<dbReference type="SMART" id="SM00382">
    <property type="entry name" value="AAA"/>
    <property type="match status" value="1"/>
</dbReference>
<keyword evidence="4" id="KW-0067">ATP-binding</keyword>
<keyword evidence="7" id="KW-1185">Reference proteome</keyword>
<evidence type="ECO:0000313" key="7">
    <source>
        <dbReference type="Proteomes" id="UP001628192"/>
    </source>
</evidence>
<dbReference type="Gene3D" id="3.40.50.300">
    <property type="entry name" value="P-loop containing nucleotide triphosphate hydrolases"/>
    <property type="match status" value="1"/>
</dbReference>
<dbReference type="PANTHER" id="PTHR46743:SF2">
    <property type="entry name" value="TEICHOIC ACIDS EXPORT ATP-BINDING PROTEIN TAGH"/>
    <property type="match status" value="1"/>
</dbReference>
<protein>
    <recommendedName>
        <fullName evidence="5">ABC transporter domain-containing protein</fullName>
    </recommendedName>
</protein>
<dbReference type="Proteomes" id="UP001628192">
    <property type="component" value="Unassembled WGS sequence"/>
</dbReference>
<keyword evidence="2" id="KW-0813">Transport</keyword>
<feature type="domain" description="ABC transporter" evidence="5">
    <location>
        <begin position="29"/>
        <end position="249"/>
    </location>
</feature>
<dbReference type="SUPFAM" id="SSF52540">
    <property type="entry name" value="P-loop containing nucleoside triphosphate hydrolases"/>
    <property type="match status" value="1"/>
</dbReference>
<keyword evidence="3" id="KW-0547">Nucleotide-binding</keyword>
<dbReference type="EMBL" id="BAAFSG010000001">
    <property type="protein sequence ID" value="GAB1253625.1"/>
    <property type="molecule type" value="Genomic_DNA"/>
</dbReference>
<evidence type="ECO:0000256" key="2">
    <source>
        <dbReference type="ARBA" id="ARBA00022448"/>
    </source>
</evidence>
<dbReference type="Pfam" id="PF00005">
    <property type="entry name" value="ABC_tran"/>
    <property type="match status" value="1"/>
</dbReference>
<dbReference type="InterPro" id="IPR050683">
    <property type="entry name" value="Bact_Polysacc_Export_ATP-bd"/>
</dbReference>
<gene>
    <name evidence="6" type="ORF">Defa_11120</name>
</gene>
<organism evidence="6 7">
    <name type="scientific">Desulfovibrio falkowii</name>
    <dbReference type="NCBI Taxonomy" id="3136602"/>
    <lineage>
        <taxon>Bacteria</taxon>
        <taxon>Pseudomonadati</taxon>
        <taxon>Thermodesulfobacteriota</taxon>
        <taxon>Desulfovibrionia</taxon>
        <taxon>Desulfovibrionales</taxon>
        <taxon>Desulfovibrionaceae</taxon>
        <taxon>Desulfovibrio</taxon>
    </lineage>
</organism>
<dbReference type="PROSITE" id="PS00211">
    <property type="entry name" value="ABC_TRANSPORTER_1"/>
    <property type="match status" value="1"/>
</dbReference>
<name>A0ABQ0E766_9BACT</name>
<reference evidence="6 7" key="1">
    <citation type="journal article" date="2025" name="Int. J. Syst. Evol. Microbiol.">
        <title>Desulfovibrio falkowii sp. nov., Porphyromonas miyakawae sp. nov., Mediterraneibacter flintii sp. nov. and Owariibacterium komagatae gen. nov., sp. nov., isolated from human faeces.</title>
        <authorList>
            <person name="Hamaguchi T."/>
            <person name="Ohara M."/>
            <person name="Hisatomi A."/>
            <person name="Sekiguchi K."/>
            <person name="Takeda J.I."/>
            <person name="Ueyama J."/>
            <person name="Ito M."/>
            <person name="Nishiwaki H."/>
            <person name="Ogi T."/>
            <person name="Hirayama M."/>
            <person name="Ohkuma M."/>
            <person name="Sakamoto M."/>
            <person name="Ohno K."/>
        </authorList>
    </citation>
    <scope>NUCLEOTIDE SEQUENCE [LARGE SCALE GENOMIC DNA]</scope>
    <source>
        <strain evidence="6 7">13CB8C</strain>
    </source>
</reference>
<dbReference type="CDD" id="cd03220">
    <property type="entry name" value="ABC_KpsT_Wzt"/>
    <property type="match status" value="1"/>
</dbReference>
<accession>A0ABQ0E766</accession>
<comment type="caution">
    <text evidence="6">The sequence shown here is derived from an EMBL/GenBank/DDBJ whole genome shotgun (WGS) entry which is preliminary data.</text>
</comment>
<dbReference type="InterPro" id="IPR003593">
    <property type="entry name" value="AAA+_ATPase"/>
</dbReference>
<dbReference type="PANTHER" id="PTHR46743">
    <property type="entry name" value="TEICHOIC ACIDS EXPORT ATP-BINDING PROTEIN TAGH"/>
    <property type="match status" value="1"/>
</dbReference>
<dbReference type="PROSITE" id="PS50893">
    <property type="entry name" value="ABC_TRANSPORTER_2"/>
    <property type="match status" value="1"/>
</dbReference>
<comment type="similarity">
    <text evidence="1">Belongs to the ABC transporter superfamily.</text>
</comment>
<dbReference type="InterPro" id="IPR027417">
    <property type="entry name" value="P-loop_NTPase"/>
</dbReference>
<dbReference type="InterPro" id="IPR015860">
    <property type="entry name" value="ABC_transpr_TagH-like"/>
</dbReference>